<dbReference type="SUPFAM" id="SSF74653">
    <property type="entry name" value="TolA/TonB C-terminal domain"/>
    <property type="match status" value="1"/>
</dbReference>
<organism evidence="5 6">
    <name type="scientific">Fibrobacter succinogenes</name>
    <name type="common">Bacteroides succinogenes</name>
    <dbReference type="NCBI Taxonomy" id="833"/>
    <lineage>
        <taxon>Bacteria</taxon>
        <taxon>Pseudomonadati</taxon>
        <taxon>Fibrobacterota</taxon>
        <taxon>Fibrobacteria</taxon>
        <taxon>Fibrobacterales</taxon>
        <taxon>Fibrobacteraceae</taxon>
        <taxon>Fibrobacter</taxon>
    </lineage>
</organism>
<protein>
    <submittedName>
        <fullName evidence="5">TonB family C-terminal domain-containing protein</fullName>
    </submittedName>
</protein>
<evidence type="ECO:0000313" key="6">
    <source>
        <dbReference type="Proteomes" id="UP000255423"/>
    </source>
</evidence>
<evidence type="ECO:0000256" key="1">
    <source>
        <dbReference type="ARBA" id="ARBA00004167"/>
    </source>
</evidence>
<evidence type="ECO:0000256" key="4">
    <source>
        <dbReference type="ARBA" id="ARBA00023136"/>
    </source>
</evidence>
<dbReference type="NCBIfam" id="NF033768">
    <property type="entry name" value="myxo_SS_tail"/>
    <property type="match status" value="1"/>
</dbReference>
<keyword evidence="4" id="KW-0472">Membrane</keyword>
<dbReference type="Gene3D" id="3.30.2420.10">
    <property type="entry name" value="TonB"/>
    <property type="match status" value="1"/>
</dbReference>
<sequence>MAMANFFSKYFSEIALMATAVLWAGCGNVDKDSKNEKSVSSASNSFGVSEVSKPAESPGSAALPHVSEKDDSVASEILKDSLDANAQTVVLLDSAKVQRTRDSLMKAFFPIERTHKEKKKWGLRYDIGRLLSYGSAKRRDSVRTNLFNIGTKICYDGVVAPRSDFEKDGLLQVFLRNTNTAKLRGTVKVLYENIEFADKQTLNQDLIYRVKRVIRLRTSGLRHVYGKFLKKNPDNSFEGEIILKLTIAADGCVKESSIKKSTTGVKEFDENIRKAVSRWIFSKVDSGTTVVYVPIHFYEDARPSSQPK</sequence>
<dbReference type="RefSeq" id="WP_146196718.1">
    <property type="nucleotide sequence ID" value="NZ_UHJL01000001.1"/>
</dbReference>
<dbReference type="AlphaFoldDB" id="A0A380RTJ0"/>
<evidence type="ECO:0000256" key="2">
    <source>
        <dbReference type="ARBA" id="ARBA00022692"/>
    </source>
</evidence>
<keyword evidence="3" id="KW-1133">Transmembrane helix</keyword>
<dbReference type="InterPro" id="IPR049806">
    <property type="entry name" value="MasK-like_C"/>
</dbReference>
<keyword evidence="2" id="KW-0812">Transmembrane</keyword>
<dbReference type="Proteomes" id="UP000255423">
    <property type="component" value="Unassembled WGS sequence"/>
</dbReference>
<dbReference type="NCBIfam" id="TIGR01352">
    <property type="entry name" value="tonB_Cterm"/>
    <property type="match status" value="1"/>
</dbReference>
<dbReference type="EMBL" id="UHJL01000001">
    <property type="protein sequence ID" value="SUQ18858.1"/>
    <property type="molecule type" value="Genomic_DNA"/>
</dbReference>
<dbReference type="InterPro" id="IPR006260">
    <property type="entry name" value="TonB/TolA_C"/>
</dbReference>
<evidence type="ECO:0000313" key="5">
    <source>
        <dbReference type="EMBL" id="SUQ18858.1"/>
    </source>
</evidence>
<dbReference type="GO" id="GO:0016020">
    <property type="term" value="C:membrane"/>
    <property type="evidence" value="ECO:0007669"/>
    <property type="project" value="UniProtKB-SubCell"/>
</dbReference>
<proteinExistence type="predicted"/>
<evidence type="ECO:0000256" key="3">
    <source>
        <dbReference type="ARBA" id="ARBA00022989"/>
    </source>
</evidence>
<reference evidence="5 6" key="1">
    <citation type="submission" date="2017-08" db="EMBL/GenBank/DDBJ databases">
        <authorList>
            <person name="de Groot N.N."/>
        </authorList>
    </citation>
    <scope>NUCLEOTIDE SEQUENCE [LARGE SCALE GENOMIC DNA]</scope>
    <source>
        <strain evidence="5 6">HM2</strain>
    </source>
</reference>
<comment type="subcellular location">
    <subcellularLocation>
        <location evidence="1">Membrane</location>
        <topology evidence="1">Single-pass membrane protein</topology>
    </subcellularLocation>
</comment>
<name>A0A380RTJ0_FIBSU</name>
<accession>A0A380RTJ0</accession>
<gene>
    <name evidence="5" type="ORF">SAMN05661053_0079</name>
</gene>